<dbReference type="GeneID" id="106065384"/>
<feature type="transmembrane region" description="Helical" evidence="10">
    <location>
        <begin position="41"/>
        <end position="59"/>
    </location>
</feature>
<keyword evidence="5 10" id="KW-0812">Transmembrane</keyword>
<proteinExistence type="inferred from homology"/>
<evidence type="ECO:0000256" key="7">
    <source>
        <dbReference type="ARBA" id="ARBA00022989"/>
    </source>
</evidence>
<keyword evidence="11" id="KW-1185">Reference proteome</keyword>
<dbReference type="AlphaFoldDB" id="A0A9W2ZP32"/>
<reference evidence="12" key="1">
    <citation type="submission" date="2025-08" db="UniProtKB">
        <authorList>
            <consortium name="RefSeq"/>
        </authorList>
    </citation>
    <scope>IDENTIFICATION</scope>
</reference>
<dbReference type="GO" id="GO:0006493">
    <property type="term" value="P:protein O-linked glycosylation"/>
    <property type="evidence" value="ECO:0007669"/>
    <property type="project" value="TreeGrafter"/>
</dbReference>
<evidence type="ECO:0000256" key="5">
    <source>
        <dbReference type="ARBA" id="ARBA00022692"/>
    </source>
</evidence>
<comment type="subcellular location">
    <subcellularLocation>
        <location evidence="1 10">Golgi apparatus membrane</location>
        <topology evidence="1 10">Single-pass type II membrane protein</topology>
    </subcellularLocation>
</comment>
<evidence type="ECO:0000313" key="11">
    <source>
        <dbReference type="Proteomes" id="UP001165740"/>
    </source>
</evidence>
<comment type="similarity">
    <text evidence="2 10">Belongs to the glycosyltransferase 31 family.</text>
</comment>
<evidence type="ECO:0000256" key="1">
    <source>
        <dbReference type="ARBA" id="ARBA00004323"/>
    </source>
</evidence>
<evidence type="ECO:0000256" key="8">
    <source>
        <dbReference type="ARBA" id="ARBA00023034"/>
    </source>
</evidence>
<name>A0A9W2ZP32_BIOGL</name>
<protein>
    <recommendedName>
        <fullName evidence="10">Hexosyltransferase</fullName>
        <ecNumber evidence="10">2.4.1.-</ecNumber>
    </recommendedName>
</protein>
<evidence type="ECO:0000256" key="3">
    <source>
        <dbReference type="ARBA" id="ARBA00022676"/>
    </source>
</evidence>
<evidence type="ECO:0000256" key="6">
    <source>
        <dbReference type="ARBA" id="ARBA00022968"/>
    </source>
</evidence>
<dbReference type="GO" id="GO:0000139">
    <property type="term" value="C:Golgi membrane"/>
    <property type="evidence" value="ECO:0007669"/>
    <property type="project" value="UniProtKB-SubCell"/>
</dbReference>
<evidence type="ECO:0000256" key="4">
    <source>
        <dbReference type="ARBA" id="ARBA00022679"/>
    </source>
</evidence>
<dbReference type="RefSeq" id="XP_055876704.1">
    <property type="nucleotide sequence ID" value="XM_056020729.1"/>
</dbReference>
<dbReference type="EC" id="2.4.1.-" evidence="10"/>
<gene>
    <name evidence="12" type="primary">LOC106065384</name>
</gene>
<dbReference type="Proteomes" id="UP001165740">
    <property type="component" value="Chromosome 1"/>
</dbReference>
<evidence type="ECO:0000256" key="2">
    <source>
        <dbReference type="ARBA" id="ARBA00008661"/>
    </source>
</evidence>
<dbReference type="PANTHER" id="PTHR11214:SF376">
    <property type="entry name" value="HEXOSYLTRANSFERASE"/>
    <property type="match status" value="1"/>
</dbReference>
<keyword evidence="4" id="KW-0808">Transferase</keyword>
<sequence>MYRLREDTKSDCHVLEFTKRHDGRQTRADALRDRNHLTRSLRLSHAVFAIACCVLYIWVNSNIQPRFIIRVDTDPSIYELTRVVREQQQMIDYLSKHPKIVFRCPDDEPTIKYPKQATDDLTSIVLDTTDGCGDTPADAVMIVHTAADHFDRRGRFRRTYSNFTNTSPYRIKVVFLIGQVESAELSLKLERENMEFGDTVLGVFLDTYHNLTLKAVMGYRWLNTTCKDVKMVIKMDDDVFLDVRKFFNTYWNKLSNSVKTNSIHCQVWEHAVVGRTGKWKVERGLFPNSSYPFPYCAGFFAIVTPDLIKQMYSYGKKIDFFWIDDVFLYGMVPAAIRGVHFNQVGRKKRLITDSYMDYSSCVKKRGHEGCPFWAVLTDGRDQFDAEYSSLFQPKRLVPLNNTETKNSSKVVKDQPKPVMHGVIHIDNKKP</sequence>
<dbReference type="PANTHER" id="PTHR11214">
    <property type="entry name" value="BETA-1,3-N-ACETYLGLUCOSAMINYLTRANSFERASE"/>
    <property type="match status" value="1"/>
</dbReference>
<keyword evidence="6 10" id="KW-0735">Signal-anchor</keyword>
<dbReference type="OMA" id="NETMARN"/>
<evidence type="ECO:0000313" key="12">
    <source>
        <dbReference type="RefSeq" id="XP_055876704.1"/>
    </source>
</evidence>
<keyword evidence="9 10" id="KW-0472">Membrane</keyword>
<organism evidence="11 12">
    <name type="scientific">Biomphalaria glabrata</name>
    <name type="common">Bloodfluke planorb</name>
    <name type="synonym">Freshwater snail</name>
    <dbReference type="NCBI Taxonomy" id="6526"/>
    <lineage>
        <taxon>Eukaryota</taxon>
        <taxon>Metazoa</taxon>
        <taxon>Spiralia</taxon>
        <taxon>Lophotrochozoa</taxon>
        <taxon>Mollusca</taxon>
        <taxon>Gastropoda</taxon>
        <taxon>Heterobranchia</taxon>
        <taxon>Euthyneura</taxon>
        <taxon>Panpulmonata</taxon>
        <taxon>Hygrophila</taxon>
        <taxon>Lymnaeoidea</taxon>
        <taxon>Planorbidae</taxon>
        <taxon>Biomphalaria</taxon>
    </lineage>
</organism>
<keyword evidence="3 10" id="KW-0328">Glycosyltransferase</keyword>
<dbReference type="InterPro" id="IPR002659">
    <property type="entry name" value="Glyco_trans_31"/>
</dbReference>
<keyword evidence="7 10" id="KW-1133">Transmembrane helix</keyword>
<accession>A0A9W2ZP32</accession>
<evidence type="ECO:0000256" key="10">
    <source>
        <dbReference type="RuleBase" id="RU363063"/>
    </source>
</evidence>
<keyword evidence="8 10" id="KW-0333">Golgi apparatus</keyword>
<evidence type="ECO:0000256" key="9">
    <source>
        <dbReference type="ARBA" id="ARBA00023136"/>
    </source>
</evidence>
<dbReference type="GO" id="GO:0016758">
    <property type="term" value="F:hexosyltransferase activity"/>
    <property type="evidence" value="ECO:0007669"/>
    <property type="project" value="InterPro"/>
</dbReference>
<dbReference type="Pfam" id="PF01762">
    <property type="entry name" value="Galactosyl_T"/>
    <property type="match status" value="1"/>
</dbReference>
<dbReference type="OrthoDB" id="6110100at2759"/>